<feature type="domain" description="Vacuolar protein sorting-associated protein 13 VPS13 adaptor binding" evidence="7">
    <location>
        <begin position="2573"/>
        <end position="2655"/>
    </location>
</feature>
<feature type="region of interest" description="Disordered" evidence="4">
    <location>
        <begin position="292"/>
        <end position="337"/>
    </location>
</feature>
<evidence type="ECO:0000259" key="7">
    <source>
        <dbReference type="Pfam" id="PF25036"/>
    </source>
</evidence>
<evidence type="ECO:0000313" key="9">
    <source>
        <dbReference type="Proteomes" id="UP000694568"/>
    </source>
</evidence>
<feature type="compositionally biased region" description="Polar residues" evidence="4">
    <location>
        <begin position="1446"/>
        <end position="1455"/>
    </location>
</feature>
<evidence type="ECO:0000256" key="3">
    <source>
        <dbReference type="ARBA" id="ARBA00023055"/>
    </source>
</evidence>
<keyword evidence="2" id="KW-0813">Transport</keyword>
<evidence type="ECO:0000256" key="4">
    <source>
        <dbReference type="SAM" id="MobiDB-lite"/>
    </source>
</evidence>
<evidence type="ECO:0000259" key="5">
    <source>
        <dbReference type="Pfam" id="PF12624"/>
    </source>
</evidence>
<feature type="region of interest" description="Disordered" evidence="4">
    <location>
        <begin position="96"/>
        <end position="133"/>
    </location>
</feature>
<feature type="domain" description="VPS13-like middle region" evidence="6">
    <location>
        <begin position="1548"/>
        <end position="2508"/>
    </location>
</feature>
<feature type="region of interest" description="Disordered" evidence="4">
    <location>
        <begin position="2021"/>
        <end position="2057"/>
    </location>
</feature>
<dbReference type="Ensembl" id="ENSSLUT00000014547.1">
    <property type="protein sequence ID" value="ENSSLUP00000014084.1"/>
    <property type="gene ID" value="ENSSLUG00000006563.1"/>
</dbReference>
<feature type="region of interest" description="Disordered" evidence="4">
    <location>
        <begin position="2219"/>
        <end position="2247"/>
    </location>
</feature>
<feature type="compositionally biased region" description="Low complexity" evidence="4">
    <location>
        <begin position="103"/>
        <end position="115"/>
    </location>
</feature>
<gene>
    <name evidence="8" type="primary">LOC116066562</name>
</gene>
<feature type="region of interest" description="Disordered" evidence="4">
    <location>
        <begin position="995"/>
        <end position="1022"/>
    </location>
</feature>
<keyword evidence="3" id="KW-0445">Lipid transport</keyword>
<dbReference type="InterPro" id="IPR026854">
    <property type="entry name" value="VPS13_N"/>
</dbReference>
<dbReference type="InterPro" id="IPR056747">
    <property type="entry name" value="VPS13-like_M"/>
</dbReference>
<feature type="compositionally biased region" description="Polar residues" evidence="4">
    <location>
        <begin position="1004"/>
        <end position="1022"/>
    </location>
</feature>
<accession>A0A8D0CTC9</accession>
<dbReference type="GeneTree" id="ENSGT00940000154684"/>
<comment type="similarity">
    <text evidence="1">Belongs to the VPS13 family.</text>
</comment>
<proteinExistence type="inferred from homology"/>
<dbReference type="Pfam" id="PF12624">
    <property type="entry name" value="VPS13_N"/>
    <property type="match status" value="1"/>
</dbReference>
<dbReference type="PANTHER" id="PTHR12517">
    <property type="entry name" value="VACUOLAR PROTEIN SORTING-ASSOCIATED PROTEIN 13B"/>
    <property type="match status" value="1"/>
</dbReference>
<dbReference type="Proteomes" id="UP000694568">
    <property type="component" value="Unplaced"/>
</dbReference>
<sequence>MLESYVTPLLMSYVNKYIKNLKPSDLQLSLWGGDVVLSKLDLKLDVLEQELKLPFTFMSGHIHELRIHVPWTKLGSEPVVITINTMECILKLRDGAQDDHESGSSSTSRSVSDGSKAVAKPRRLQQAAPSDPDLPPGYVQSLIRRVVNNVNIVVNNLILKYVEDDIVLSVNITSAECYTVDDIWERAFMDITAPELVLRKVINFADCTVCLDKRNASGKIEFYQDPLLYKCSFRTRLHFTYDNINSKIPSVIKIQTMVESLKLSITDQQLPMFIRILELIIALYYGEIGGHKEGEGEEGSPNRTGSSPRSRMDVDMESQGTSQYSNPDLYMQSGSPEEGDQGWVSWAWSFVPAIVGTEEEYEEGLYQQRETGGIPNNPQQHTPKDPIVSIGFYCTKASVTFKLTETQSESSYYSPQKVKSREVLCLEQEGITIEVLMMGEPFFDCQIGFVGCRALCLKGIMGVRDFEENMNRHEEDAVFFSCGDSLSSKGMTYLTNSLFDYRSPENNGVRAEFILDATNHKETYTEIAGMQRFGAFYMDYLYTMENSSGKGPQEFSVVSMEEVVPAVQETSIKRLVVGPLDVRLHSSAVHRILKMVTCAMDHEYEPYLVDESHGSATPEEICSLEKFIPTRLTCLTLLQVTVTVSMAEFNLLHTLMPVIMGCKTAPGPVNMPVFQPVRPLPSVQFQLERVNVEHSVPMYAPELVSTVSTVSQPSDNLLHHCYAHLYLKVFGFQAGLTCQDSTGGFLPLIPIIPSFSTALYGKLIQMPAYWSKRSSVPTTECIFELPHFTVQATRAQTLLLQAICQSWTHSMVNGAPLTLSESLLREVYKAPGVKSPGPSPTLEGSVQNLELKFCSRATVKCASGTVGAVKVCARTPGGVKEKLVPLIQGPSDTKELHTSRWLNEIRKPESLLAPDLLAFSVQVPQQGDDCRNSGAVLLVSVQGIAVNVDPLFCTWLLYQPHRGSSRQQQQKGFEQLTVTVVLLVSVYRRREDEVSVGSTPLAKQPSNQASDYASSPVKTKTVTESRPLSIPMRVMPDTTAAESWTTSEERMKELIAQAWDAVKRLTLQLELQSCCVFLPNDSLPSPSTIICSDIPGTVRSWYHNQASMPGTLVVCLPQISILSTGHKYMEPLQELPFVVSKPILEEGDAFPWTVSLSQFSVYTLLGQQQSLSLLEPMGCTSTLAVTSHKLQSCSEGRHSFVVCLHVDLQPVHVKCSNPQVQLAYELLLSWSSTWARLQRHGILRQTSSIPEPPAGAAPSSPVRSSAGTALPDTSTCSPSADFGSPTEGDSAPAGDDSPFADTVTLEQKTNSIGGTSGKVSLWMQWMLPKVTVKLFAPDPTAKKTEICVISELEDLSASVDVQDVYTKIKCKVGSFNIDHHRCRPGQGLHSGHYEGLILQCKETAVTAAKVLEGSHQQHGFLSITYTQAVTKNVRHKLTTRPERPTRSGTTTDPLADSSPQYLREILLTAQPFDVVLSCPLLATVAGVFQATIPRRYRERGKSAGQPMRSHTLTSRCLPLMYINTSVIRVFCPGPQDKHTASDPQVKKEDTLVLKLGSLSMAPQADNPLTRTVLRKDIYQRALHLGILRDPGSEVEDRQYQVDLQSINIGTAQWEQLKPEKEGTKGGVSVESERSSQNPALEWNMASSIRRHQERRAILTPILTDFSVRVTAAPAIIFSKNISPDCGQPEVVVCGHSLDVNVTSSLDFYLSVAQVQLLQQLLRENLVGMDAPEKRAEVRTRGIRDPTAAVDSLSRYSGTGQDSGFGSDSARIRIVQIEQQSGASHHCIARPSHKSTITKNLSFIPFDIFLTASRLSVMTYACSSAPKILPESPPASGSLAGLTAEDILNSNNSQPASPLLKGSLLSLSGLPTPSRSSARQALGVTIVRQPGRRGAGDQVLEPLLYIQVMQPSALLSCHHRKQRMELSVFDVALRGVASDYKCLDPGKTLPESLDYNVFWLQTVAGEVDRKTGIPPPLLCLQIKDFLNGPAEVNVELWRPLKINPTLAKLEQAKSYLEKVLPNTTWDTSSKPPSASSTPHTSPTKTLPRPFPSRFEPHHQASALGKASSVGALALSFHKVSLHTAQIVVVMETEAHPMRPSVTVAVSAMTGSLNVKSGPRIEVQAASLQLELQDLLVRTGLKDRSRLLLGPFSCSTSLEARWCRHSGSPGPEPGPPKLLLDLKGGLLQVFWGQEHLSCLKLVEEHLLEYLNLQKGSESADSCSKGKACHTQPPPSPGSPSPRTEHSSDDLRTGHFQYIQDSASQRLPGPHEVVFYSETEDNPGVMLWRYPEPRVLTFVRITPVPFNTTEDPEISTADLGDALQVPCSLEYWDELQQAFVPYREFSLSESSACQLQLPSLSLTDQQKELVASDLWRIVLNKNGEGEDEQSSDSESGSQLPCDQLVSPIVLAACIRVDSCFAPWFVPSLGVSLKLAQLDIHLCHHLEQLGTVPSRQLRPFLPDRKLPQEQEFMVTGAREPRVFLRQWSNGPRHCQEFSFSTQLDCKLLEYRNLTRLQLLQPCGQATATCCPQDTTLDLKVFVDPVFLNISQYAIHTVDTALRSWQQNGNLEAEELVYSHYVICNDTHETLRFGQVDTDENVLLASLHSHQYSWRSHKSPQLLHICIEGWGNWRWSEAFSVDNVGTLLRTIQYKGRTASLIIKVVQLNGVQKQVIICGRQVMCSYLTQDIELRVVQHYVGPDSQTVVREHCDCLEAGDKLPSYVLEDAEMTELCVRARGDEDWSQDVQLERMERGNSSSVVQVPCSSGSLLYVWCTLITIEPGSHMQQRVVVFSPLFVMRSHLPDPVIVHIEKRSLGLKESQLIHGQGHQEPLLNTEADLTHHLIFQAREDEDASHCAVPVSTSLIKQIVNKNANEDNLEHILADFYGPKTSTGPPWPYVTNNTDRSVLEPLAQWDSPMQVKLSCWKSGLKTLLVELLPWALLANNSQWDLWLFEGETIVLQIPAGKVIVPPNFKEAFQLGIYWAHTNTVHKSTALKLVHDLTSPRWKEGSDSEVITLDEEGYVEADITLGAFPGRQKLCQFCVSSVVRHGIQILQIEDRTILVNNTPYMIQYRPLLTDHLSGREKKACEIPETALFSLAPTEDSSLAKPCSVPCWDLLQTSVQGTVFPLPLRHMLFSLFPRHDGGVGSAAWSLPAPIQPDFPRQSLSVPGEPDSGVIVLTYQEHLGVTYITLNEDPCPRMLIHNKCPIPLLLKETVKETPKTEVYCRPLPPNCSLHHELYHHFSSFPECRQKEMLPTLLLKTTSDHGSTDWTDPIDINCPGTQVVFLPGFGCLYIDVVCEKGTLVLFLAPEGSMDAVINQSSKLSCRVLLSEASVVLSDDITNPSGSVELLRLTLTKLFLSLAPAPPSLPPELAGDPDSPLMPDASLIEVYCSSLQVDNQLFNRASFHFPVLLCQDQRGGGAELGGPWSSDANPTESPESLEEFKHSCFLQLRMRLAGDRCTAEEITFQLQPARVYVEDTFVYYIKTLFHTYIPDSAMASATAETRRTHVFQVLQSVQALVHPVRLQRLTIQPVNLLVSIHASLKLYIASDHTPLSFSLFERGPLCTTARQLVHALAMHYAAGALFRAGWVVGSLDILGSPASLVRSIGNGVSDFFRLPYEGLTRGPGAFVSGVSRGTTSFVKHISKGTLTSITNLATSLARNMDRLSLDEEHYTRQEEWRRQLPESLGDGLRQGLSRLGISLLGAIAGIVDQPMQNFQRNWDMQSSAGSQARGVITGVGKGIVGVFTKPIGGAAELVSQTGYGILHGAGLWQHPKQLHLPTEEKSAQAPNSHLKYVWKMLQSLGRPELHMALEVTIVSGSGQEHAGCLLLTSEVLFVVSLSEDTQQQAFPITEVECQQEPGQQGQLTLSLQQQTVASDTEGDGVRERLSEQQYRRLVDYVMRASQFLSPSAASLQLQLPVTLAEPPPSVTKSYRYLVDPAFAKVFVSKFTMVKNKALRIGFH</sequence>
<keyword evidence="9" id="KW-1185">Reference proteome</keyword>
<dbReference type="InterPro" id="IPR009543">
    <property type="entry name" value="VPS13_VAB"/>
</dbReference>
<feature type="region of interest" description="Disordered" evidence="4">
    <location>
        <begin position="1435"/>
        <end position="1455"/>
    </location>
</feature>
<evidence type="ECO:0000259" key="6">
    <source>
        <dbReference type="Pfam" id="PF25033"/>
    </source>
</evidence>
<organism evidence="8 9">
    <name type="scientific">Sander lucioperca</name>
    <name type="common">Pike-perch</name>
    <name type="synonym">Perca lucioperca</name>
    <dbReference type="NCBI Taxonomy" id="283035"/>
    <lineage>
        <taxon>Eukaryota</taxon>
        <taxon>Metazoa</taxon>
        <taxon>Chordata</taxon>
        <taxon>Craniata</taxon>
        <taxon>Vertebrata</taxon>
        <taxon>Euteleostomi</taxon>
        <taxon>Actinopterygii</taxon>
        <taxon>Neopterygii</taxon>
        <taxon>Teleostei</taxon>
        <taxon>Neoteleostei</taxon>
        <taxon>Acanthomorphata</taxon>
        <taxon>Eupercaria</taxon>
        <taxon>Perciformes</taxon>
        <taxon>Percoidei</taxon>
        <taxon>Percidae</taxon>
        <taxon>Luciopercinae</taxon>
        <taxon>Sander</taxon>
    </lineage>
</organism>
<feature type="compositionally biased region" description="Low complexity" evidence="4">
    <location>
        <begin position="2026"/>
        <end position="2046"/>
    </location>
</feature>
<dbReference type="PANTHER" id="PTHR12517:SF0">
    <property type="entry name" value="INTERMEMBRANE LIPID TRANSFER PROTEIN VPS13B"/>
    <property type="match status" value="1"/>
</dbReference>
<dbReference type="InterPro" id="IPR039782">
    <property type="entry name" value="VPS13B"/>
</dbReference>
<dbReference type="GO" id="GO:0006869">
    <property type="term" value="P:lipid transport"/>
    <property type="evidence" value="ECO:0007669"/>
    <property type="project" value="UniProtKB-KW"/>
</dbReference>
<name>A0A8D0CTC9_SANLU</name>
<feature type="compositionally biased region" description="Low complexity" evidence="4">
    <location>
        <begin position="1256"/>
        <end position="1266"/>
    </location>
</feature>
<feature type="region of interest" description="Disordered" evidence="4">
    <location>
        <begin position="1245"/>
        <end position="1300"/>
    </location>
</feature>
<dbReference type="Pfam" id="PF25033">
    <property type="entry name" value="VPS13_M"/>
    <property type="match status" value="1"/>
</dbReference>
<reference evidence="8" key="1">
    <citation type="submission" date="2025-08" db="UniProtKB">
        <authorList>
            <consortium name="Ensembl"/>
        </authorList>
    </citation>
    <scope>IDENTIFICATION</scope>
</reference>
<dbReference type="Pfam" id="PF25036">
    <property type="entry name" value="VPS13_VAB"/>
    <property type="match status" value="1"/>
</dbReference>
<protein>
    <submittedName>
        <fullName evidence="8">Vacuolar protein sorting 13 homolog B</fullName>
    </submittedName>
</protein>
<reference evidence="8" key="2">
    <citation type="submission" date="2025-09" db="UniProtKB">
        <authorList>
            <consortium name="Ensembl"/>
        </authorList>
    </citation>
    <scope>IDENTIFICATION</scope>
</reference>
<evidence type="ECO:0000313" key="8">
    <source>
        <dbReference type="Ensembl" id="ENSSLUP00000014084.1"/>
    </source>
</evidence>
<evidence type="ECO:0000256" key="1">
    <source>
        <dbReference type="ARBA" id="ARBA00006545"/>
    </source>
</evidence>
<feature type="domain" description="Chorein N-terminal" evidence="5">
    <location>
        <begin position="1"/>
        <end position="1518"/>
    </location>
</feature>
<evidence type="ECO:0000256" key="2">
    <source>
        <dbReference type="ARBA" id="ARBA00022448"/>
    </source>
</evidence>